<feature type="transmembrane region" description="Helical" evidence="7">
    <location>
        <begin position="140"/>
        <end position="163"/>
    </location>
</feature>
<feature type="transmembrane region" description="Helical" evidence="7">
    <location>
        <begin position="315"/>
        <end position="339"/>
    </location>
</feature>
<evidence type="ECO:0000256" key="7">
    <source>
        <dbReference type="SAM" id="Phobius"/>
    </source>
</evidence>
<dbReference type="InterPro" id="IPR011701">
    <property type="entry name" value="MFS"/>
</dbReference>
<keyword evidence="3" id="KW-1003">Cell membrane</keyword>
<proteinExistence type="predicted"/>
<feature type="transmembrane region" description="Helical" evidence="7">
    <location>
        <begin position="12"/>
        <end position="31"/>
    </location>
</feature>
<dbReference type="Proteomes" id="UP000664701">
    <property type="component" value="Chromosome"/>
</dbReference>
<keyword evidence="2" id="KW-0813">Transport</keyword>
<dbReference type="PANTHER" id="PTHR43124:SF3">
    <property type="entry name" value="CHLORAMPHENICOL EFFLUX PUMP RV0191"/>
    <property type="match status" value="1"/>
</dbReference>
<protein>
    <recommendedName>
        <fullName evidence="8">Major facilitator superfamily (MFS) profile domain-containing protein</fullName>
    </recommendedName>
</protein>
<comment type="subcellular location">
    <subcellularLocation>
        <location evidence="1">Cell membrane</location>
        <topology evidence="1">Multi-pass membrane protein</topology>
    </subcellularLocation>
</comment>
<reference evidence="9 10" key="1">
    <citation type="submission" date="2021-03" db="EMBL/GenBank/DDBJ databases">
        <authorList>
            <person name="Gilmore M.S."/>
            <person name="Schwartzman J."/>
            <person name="Van Tyne D."/>
            <person name="Martin M."/>
            <person name="Earl A.M."/>
            <person name="Manson A.L."/>
            <person name="Straub T."/>
            <person name="Salamzade R."/>
            <person name="Saavedra J."/>
            <person name="Lebreton F."/>
            <person name="Prichula J."/>
            <person name="Schaufler K."/>
            <person name="Gaca A."/>
            <person name="Sgardioli B."/>
            <person name="Wagenaar J."/>
            <person name="Strong T."/>
        </authorList>
    </citation>
    <scope>NUCLEOTIDE SEQUENCE [LARGE SCALE GENOMIC DNA]</scope>
    <source>
        <strain evidence="9 10">DIV2402</strain>
    </source>
</reference>
<dbReference type="EMBL" id="CP147251">
    <property type="protein sequence ID" value="WYJ77468.1"/>
    <property type="molecule type" value="Genomic_DNA"/>
</dbReference>
<evidence type="ECO:0000259" key="8">
    <source>
        <dbReference type="PROSITE" id="PS50850"/>
    </source>
</evidence>
<accession>A0ABZ2SNW0</accession>
<keyword evidence="10" id="KW-1185">Reference proteome</keyword>
<dbReference type="InterPro" id="IPR050189">
    <property type="entry name" value="MFS_Efflux_Transporters"/>
</dbReference>
<feature type="transmembrane region" description="Helical" evidence="7">
    <location>
        <begin position="288"/>
        <end position="309"/>
    </location>
</feature>
<feature type="transmembrane region" description="Helical" evidence="7">
    <location>
        <begin position="382"/>
        <end position="401"/>
    </location>
</feature>
<feature type="transmembrane region" description="Helical" evidence="7">
    <location>
        <begin position="83"/>
        <end position="101"/>
    </location>
</feature>
<dbReference type="InterPro" id="IPR036259">
    <property type="entry name" value="MFS_trans_sf"/>
</dbReference>
<evidence type="ECO:0000256" key="1">
    <source>
        <dbReference type="ARBA" id="ARBA00004651"/>
    </source>
</evidence>
<dbReference type="InterPro" id="IPR020846">
    <property type="entry name" value="MFS_dom"/>
</dbReference>
<dbReference type="Pfam" id="PF07690">
    <property type="entry name" value="MFS_1"/>
    <property type="match status" value="1"/>
</dbReference>
<feature type="transmembrane region" description="Helical" evidence="7">
    <location>
        <begin position="216"/>
        <end position="236"/>
    </location>
</feature>
<evidence type="ECO:0000256" key="2">
    <source>
        <dbReference type="ARBA" id="ARBA00022448"/>
    </source>
</evidence>
<evidence type="ECO:0000313" key="10">
    <source>
        <dbReference type="Proteomes" id="UP000664701"/>
    </source>
</evidence>
<dbReference type="SUPFAM" id="SSF103473">
    <property type="entry name" value="MFS general substrate transporter"/>
    <property type="match status" value="1"/>
</dbReference>
<dbReference type="RefSeq" id="WP_243430418.1">
    <property type="nucleotide sequence ID" value="NZ_CP147251.1"/>
</dbReference>
<feature type="transmembrane region" description="Helical" evidence="7">
    <location>
        <begin position="169"/>
        <end position="189"/>
    </location>
</feature>
<feature type="domain" description="Major facilitator superfamily (MFS) profile" evidence="8">
    <location>
        <begin position="16"/>
        <end position="406"/>
    </location>
</feature>
<feature type="transmembrane region" description="Helical" evidence="7">
    <location>
        <begin position="351"/>
        <end position="370"/>
    </location>
</feature>
<dbReference type="PROSITE" id="PS00216">
    <property type="entry name" value="SUGAR_TRANSPORT_1"/>
    <property type="match status" value="1"/>
</dbReference>
<keyword evidence="5 7" id="KW-1133">Transmembrane helix</keyword>
<organism evidence="9 10">
    <name type="scientific">Candidatus Enterococcus lowellii</name>
    <dbReference type="NCBI Taxonomy" id="2230877"/>
    <lineage>
        <taxon>Bacteria</taxon>
        <taxon>Bacillati</taxon>
        <taxon>Bacillota</taxon>
        <taxon>Bacilli</taxon>
        <taxon>Lactobacillales</taxon>
        <taxon>Enterococcaceae</taxon>
        <taxon>Enterococcus</taxon>
    </lineage>
</organism>
<evidence type="ECO:0000256" key="3">
    <source>
        <dbReference type="ARBA" id="ARBA00022475"/>
    </source>
</evidence>
<keyword evidence="6 7" id="KW-0472">Membrane</keyword>
<evidence type="ECO:0000256" key="4">
    <source>
        <dbReference type="ARBA" id="ARBA00022692"/>
    </source>
</evidence>
<dbReference type="PROSITE" id="PS00217">
    <property type="entry name" value="SUGAR_TRANSPORT_2"/>
    <property type="match status" value="1"/>
</dbReference>
<dbReference type="PANTHER" id="PTHR43124">
    <property type="entry name" value="PURINE EFFLUX PUMP PBUE"/>
    <property type="match status" value="1"/>
</dbReference>
<reference evidence="9 10" key="2">
    <citation type="submission" date="2024-03" db="EMBL/GenBank/DDBJ databases">
        <title>The Genome Sequence of Enterococcus sp. DIV2402.</title>
        <authorList>
            <consortium name="The Broad Institute Genomics Platform"/>
            <consortium name="The Broad Institute Microbial Omics Core"/>
            <consortium name="The Broad Institute Genomic Center for Infectious Diseases"/>
            <person name="Earl A."/>
            <person name="Manson A."/>
            <person name="Gilmore M."/>
            <person name="Schwartman J."/>
            <person name="Shea T."/>
            <person name="Abouelleil A."/>
            <person name="Cao P."/>
            <person name="Chapman S."/>
            <person name="Cusick C."/>
            <person name="Young S."/>
            <person name="Neafsey D."/>
            <person name="Nusbaum C."/>
            <person name="Birren B."/>
        </authorList>
    </citation>
    <scope>NUCLEOTIDE SEQUENCE [LARGE SCALE GENOMIC DNA]</scope>
    <source>
        <strain evidence="9 10">DIV2402</strain>
    </source>
</reference>
<evidence type="ECO:0000256" key="6">
    <source>
        <dbReference type="ARBA" id="ARBA00023136"/>
    </source>
</evidence>
<dbReference type="InterPro" id="IPR005829">
    <property type="entry name" value="Sugar_transporter_CS"/>
</dbReference>
<dbReference type="PROSITE" id="PS50850">
    <property type="entry name" value="MFS"/>
    <property type="match status" value="1"/>
</dbReference>
<evidence type="ECO:0000256" key="5">
    <source>
        <dbReference type="ARBA" id="ARBA00022989"/>
    </source>
</evidence>
<feature type="transmembrane region" description="Helical" evidence="7">
    <location>
        <begin position="256"/>
        <end position="276"/>
    </location>
</feature>
<gene>
    <name evidence="9" type="ORF">DOK78_002106</name>
</gene>
<dbReference type="Gene3D" id="1.20.1250.20">
    <property type="entry name" value="MFS general substrate transporter like domains"/>
    <property type="match status" value="2"/>
</dbReference>
<keyword evidence="4 7" id="KW-0812">Transmembrane</keyword>
<sequence length="413" mass="46128">MEKEALKKTVPYWKQILFILTAGWVVIWIYRDAYPPIYPIIKEFFGGASDAQIGYISSYYFLGYACMQIPSGILVDKLGRKKILIPGFIIFGFGTLLVTTATTLPVVYLGSVLSGLGCGTYYGVAYSLTNEFVPPKKRSIATAIVNSGTALGCGIGLISSNILVGGRIIPWQAIFLLPMFLIIVMLVIFTKYIRPEEIKERTISKGQSKKVSIKEFFKPQMVAAYILYFSTLYTYYLIDTWLPNFLETERGVPNNFVGIISAMVFFVAIPGALIFSRLADEMPQYKERFIIILELLAATILLFTLSPITEGRQTLLIIGFILYGFFGKLAVEPIIISWLGQFAPRKNIATTYGVFNFFGMTASVLVPTVTGFISDKTGSKVYGFYLAICIILVGTLCFYLINKFFPTENLEKV</sequence>
<feature type="transmembrane region" description="Helical" evidence="7">
    <location>
        <begin position="51"/>
        <end position="71"/>
    </location>
</feature>
<name>A0ABZ2SNW0_9ENTE</name>
<feature type="transmembrane region" description="Helical" evidence="7">
    <location>
        <begin position="107"/>
        <end position="128"/>
    </location>
</feature>
<evidence type="ECO:0000313" key="9">
    <source>
        <dbReference type="EMBL" id="WYJ77468.1"/>
    </source>
</evidence>